<evidence type="ECO:0000313" key="3">
    <source>
        <dbReference type="EMBL" id="GHO98156.1"/>
    </source>
</evidence>
<comment type="similarity">
    <text evidence="1">Belongs to the F420H(2)-dependent quinone reductase family.</text>
</comment>
<sequence>MAEPNFNDWNRQIIEEFRTNDGKVGGAFEGVPLLLLTTTGAKSGQQRINPLTYLLDDGCLFIFASKGGAPTNPAWYYNLIAHPQVIVEIGTERFAATAKPVEGEKRDQIYAKEVQHHPGVAEYEKKASRKIPVVELVRAMAHNEA</sequence>
<dbReference type="GO" id="GO:0005886">
    <property type="term" value="C:plasma membrane"/>
    <property type="evidence" value="ECO:0007669"/>
    <property type="project" value="TreeGrafter"/>
</dbReference>
<dbReference type="PANTHER" id="PTHR39428:SF1">
    <property type="entry name" value="F420H(2)-DEPENDENT QUINONE REDUCTASE RV1261C"/>
    <property type="match status" value="1"/>
</dbReference>
<protein>
    <recommendedName>
        <fullName evidence="5">Nitroreductase family deazaflavin-dependent oxidoreductase</fullName>
    </recommendedName>
</protein>
<dbReference type="Proteomes" id="UP000597444">
    <property type="component" value="Unassembled WGS sequence"/>
</dbReference>
<evidence type="ECO:0000256" key="1">
    <source>
        <dbReference type="ARBA" id="ARBA00008710"/>
    </source>
</evidence>
<comment type="caution">
    <text evidence="3">The sequence shown here is derived from an EMBL/GenBank/DDBJ whole genome shotgun (WGS) entry which is preliminary data.</text>
</comment>
<dbReference type="NCBIfam" id="TIGR00026">
    <property type="entry name" value="hi_GC_TIGR00026"/>
    <property type="match status" value="1"/>
</dbReference>
<gene>
    <name evidence="3" type="ORF">KSF_082040</name>
</gene>
<dbReference type="InterPro" id="IPR012349">
    <property type="entry name" value="Split_barrel_FMN-bd"/>
</dbReference>
<evidence type="ECO:0000256" key="2">
    <source>
        <dbReference type="ARBA" id="ARBA00049106"/>
    </source>
</evidence>
<evidence type="ECO:0000313" key="4">
    <source>
        <dbReference type="Proteomes" id="UP000597444"/>
    </source>
</evidence>
<dbReference type="Pfam" id="PF04075">
    <property type="entry name" value="F420H2_quin_red"/>
    <property type="match status" value="1"/>
</dbReference>
<accession>A0A8J3IP48</accession>
<dbReference type="AlphaFoldDB" id="A0A8J3IP48"/>
<evidence type="ECO:0008006" key="5">
    <source>
        <dbReference type="Google" id="ProtNLM"/>
    </source>
</evidence>
<dbReference type="InterPro" id="IPR004378">
    <property type="entry name" value="F420H2_quin_Rdtase"/>
</dbReference>
<proteinExistence type="inferred from homology"/>
<name>A0A8J3IP48_9CHLR</name>
<keyword evidence="4" id="KW-1185">Reference proteome</keyword>
<dbReference type="SUPFAM" id="SSF50475">
    <property type="entry name" value="FMN-binding split barrel"/>
    <property type="match status" value="1"/>
</dbReference>
<dbReference type="GO" id="GO:0016491">
    <property type="term" value="F:oxidoreductase activity"/>
    <property type="evidence" value="ECO:0007669"/>
    <property type="project" value="InterPro"/>
</dbReference>
<dbReference type="Gene3D" id="2.30.110.10">
    <property type="entry name" value="Electron Transport, Fmn-binding Protein, Chain A"/>
    <property type="match status" value="1"/>
</dbReference>
<dbReference type="RefSeq" id="WP_220208921.1">
    <property type="nucleotide sequence ID" value="NZ_BNJK01000002.1"/>
</dbReference>
<dbReference type="EMBL" id="BNJK01000002">
    <property type="protein sequence ID" value="GHO98156.1"/>
    <property type="molecule type" value="Genomic_DNA"/>
</dbReference>
<reference evidence="3" key="1">
    <citation type="submission" date="2020-10" db="EMBL/GenBank/DDBJ databases">
        <title>Taxonomic study of unclassified bacteria belonging to the class Ktedonobacteria.</title>
        <authorList>
            <person name="Yabe S."/>
            <person name="Wang C.M."/>
            <person name="Zheng Y."/>
            <person name="Sakai Y."/>
            <person name="Cavaletti L."/>
            <person name="Monciardini P."/>
            <person name="Donadio S."/>
        </authorList>
    </citation>
    <scope>NUCLEOTIDE SEQUENCE</scope>
    <source>
        <strain evidence="3">ID150040</strain>
    </source>
</reference>
<dbReference type="GO" id="GO:0070967">
    <property type="term" value="F:coenzyme F420 binding"/>
    <property type="evidence" value="ECO:0007669"/>
    <property type="project" value="TreeGrafter"/>
</dbReference>
<organism evidence="3 4">
    <name type="scientific">Reticulibacter mediterranei</name>
    <dbReference type="NCBI Taxonomy" id="2778369"/>
    <lineage>
        <taxon>Bacteria</taxon>
        <taxon>Bacillati</taxon>
        <taxon>Chloroflexota</taxon>
        <taxon>Ktedonobacteria</taxon>
        <taxon>Ktedonobacterales</taxon>
        <taxon>Reticulibacteraceae</taxon>
        <taxon>Reticulibacter</taxon>
    </lineage>
</organism>
<comment type="catalytic activity">
    <reaction evidence="2">
        <text>oxidized coenzyme F420-(gamma-L-Glu)(n) + a quinol + H(+) = reduced coenzyme F420-(gamma-L-Glu)(n) + a quinone</text>
        <dbReference type="Rhea" id="RHEA:39663"/>
        <dbReference type="Rhea" id="RHEA-COMP:12939"/>
        <dbReference type="Rhea" id="RHEA-COMP:14378"/>
        <dbReference type="ChEBI" id="CHEBI:15378"/>
        <dbReference type="ChEBI" id="CHEBI:24646"/>
        <dbReference type="ChEBI" id="CHEBI:132124"/>
        <dbReference type="ChEBI" id="CHEBI:133980"/>
        <dbReference type="ChEBI" id="CHEBI:139511"/>
    </reaction>
</comment>
<dbReference type="PANTHER" id="PTHR39428">
    <property type="entry name" value="F420H(2)-DEPENDENT QUINONE REDUCTASE RV1261C"/>
    <property type="match status" value="1"/>
</dbReference>